<dbReference type="OrthoDB" id="6710906at2"/>
<keyword evidence="1" id="KW-0732">Signal</keyword>
<accession>A0A1L3GEM9</accession>
<dbReference type="RefSeq" id="WP_072286206.1">
    <property type="nucleotide sequence ID" value="NZ_CP015455.1"/>
</dbReference>
<gene>
    <name evidence="2" type="ORF">A7E75_04440</name>
</gene>
<keyword evidence="3" id="KW-1185">Reference proteome</keyword>
<reference evidence="2 3" key="1">
    <citation type="journal article" date="2017" name="Genome Announc.">
        <title>Complete Genome Sequences of Two Acetylene-Fermenting Pelobacter acetylenicus Strains.</title>
        <authorList>
            <person name="Sutton J.M."/>
            <person name="Baesman S.M."/>
            <person name="Fierst J.L."/>
            <person name="Poret-Peterson A.T."/>
            <person name="Oremland R.S."/>
            <person name="Dunlap D.S."/>
            <person name="Akob D.M."/>
        </authorList>
    </citation>
    <scope>NUCLEOTIDE SEQUENCE [LARGE SCALE GENOMIC DNA]</scope>
    <source>
        <strain evidence="2 3">DSM 3247</strain>
    </source>
</reference>
<organism evidence="2 3">
    <name type="scientific">Syntrophotalea acetylenica</name>
    <name type="common">Pelobacter acetylenicus</name>
    <dbReference type="NCBI Taxonomy" id="29542"/>
    <lineage>
        <taxon>Bacteria</taxon>
        <taxon>Pseudomonadati</taxon>
        <taxon>Thermodesulfobacteriota</taxon>
        <taxon>Desulfuromonadia</taxon>
        <taxon>Desulfuromonadales</taxon>
        <taxon>Syntrophotaleaceae</taxon>
        <taxon>Syntrophotalea</taxon>
    </lineage>
</organism>
<name>A0A1L3GEM9_SYNAC</name>
<evidence type="ECO:0000256" key="1">
    <source>
        <dbReference type="SAM" id="SignalP"/>
    </source>
</evidence>
<dbReference type="STRING" id="29542.A6070_13075"/>
<sequence>MRILCVMITVFTVLLSGNVTAGELSYTCKVAHLYALSANGALESSGFEKQMKGGSFSVSRVTGEIIGEVVPTALAQSTRVVNEGSSENSFKAVADFGGQYQVLEVQEYQSGAIKPFIALSMGGAGIVTGTCQ</sequence>
<evidence type="ECO:0000313" key="2">
    <source>
        <dbReference type="EMBL" id="APG24367.1"/>
    </source>
</evidence>
<dbReference type="EMBL" id="CP015518">
    <property type="protein sequence ID" value="APG24367.1"/>
    <property type="molecule type" value="Genomic_DNA"/>
</dbReference>
<feature type="chain" id="PRO_5013380989" evidence="1">
    <location>
        <begin position="22"/>
        <end position="132"/>
    </location>
</feature>
<proteinExistence type="predicted"/>
<evidence type="ECO:0000313" key="3">
    <source>
        <dbReference type="Proteomes" id="UP000182264"/>
    </source>
</evidence>
<dbReference type="Proteomes" id="UP000182264">
    <property type="component" value="Chromosome"/>
</dbReference>
<dbReference type="AlphaFoldDB" id="A0A1L3GEM9"/>
<feature type="signal peptide" evidence="1">
    <location>
        <begin position="1"/>
        <end position="21"/>
    </location>
</feature>
<protein>
    <submittedName>
        <fullName evidence="2">Uncharacterized protein</fullName>
    </submittedName>
</protein>